<dbReference type="Gene3D" id="1.10.1200.10">
    <property type="entry name" value="ACP-like"/>
    <property type="match status" value="1"/>
</dbReference>
<dbReference type="InterPro" id="IPR036736">
    <property type="entry name" value="ACP-like_sf"/>
</dbReference>
<dbReference type="Pfam" id="PF00550">
    <property type="entry name" value="PP-binding"/>
    <property type="match status" value="1"/>
</dbReference>
<sequence length="86" mass="9059">MTVETTTQESRAIAVQIATVFKEVLGAAEVPATDSGFLDIGGDSLTAARAVSLISSRLDARITVRDLFRAQTADALALVALRRRAA</sequence>
<keyword evidence="2" id="KW-0597">Phosphoprotein</keyword>
<comment type="caution">
    <text evidence="4">The sequence shown here is derived from an EMBL/GenBank/DDBJ whole genome shotgun (WGS) entry which is preliminary data.</text>
</comment>
<dbReference type="SUPFAM" id="SSF47336">
    <property type="entry name" value="ACP-like"/>
    <property type="match status" value="1"/>
</dbReference>
<evidence type="ECO:0000256" key="1">
    <source>
        <dbReference type="ARBA" id="ARBA00022450"/>
    </source>
</evidence>
<reference evidence="5" key="1">
    <citation type="submission" date="2023-07" db="EMBL/GenBank/DDBJ databases">
        <title>30 novel species of actinomycetes from the DSMZ collection.</title>
        <authorList>
            <person name="Nouioui I."/>
        </authorList>
    </citation>
    <scope>NUCLEOTIDE SEQUENCE [LARGE SCALE GENOMIC DNA]</scope>
    <source>
        <strain evidence="5">DSM 41981</strain>
    </source>
</reference>
<dbReference type="EMBL" id="JAVRES010000001">
    <property type="protein sequence ID" value="MDT0433589.1"/>
    <property type="molecule type" value="Genomic_DNA"/>
</dbReference>
<evidence type="ECO:0000313" key="4">
    <source>
        <dbReference type="EMBL" id="MDT0433589.1"/>
    </source>
</evidence>
<dbReference type="SMART" id="SM00823">
    <property type="entry name" value="PKS_PP"/>
    <property type="match status" value="1"/>
</dbReference>
<dbReference type="PANTHER" id="PTHR45527">
    <property type="entry name" value="NONRIBOSOMAL PEPTIDE SYNTHETASE"/>
    <property type="match status" value="1"/>
</dbReference>
<organism evidence="4 5">
    <name type="scientific">Streptomyces doudnae</name>
    <dbReference type="NCBI Taxonomy" id="3075536"/>
    <lineage>
        <taxon>Bacteria</taxon>
        <taxon>Bacillati</taxon>
        <taxon>Actinomycetota</taxon>
        <taxon>Actinomycetes</taxon>
        <taxon>Kitasatosporales</taxon>
        <taxon>Streptomycetaceae</taxon>
        <taxon>Streptomyces</taxon>
    </lineage>
</organism>
<gene>
    <name evidence="4" type="ORF">RM877_02730</name>
</gene>
<evidence type="ECO:0000313" key="5">
    <source>
        <dbReference type="Proteomes" id="UP001183535"/>
    </source>
</evidence>
<accession>A0ABD5EHS3</accession>
<dbReference type="GO" id="GO:0017000">
    <property type="term" value="P:antibiotic biosynthetic process"/>
    <property type="evidence" value="ECO:0007669"/>
    <property type="project" value="UniProtKB-ARBA"/>
</dbReference>
<keyword evidence="5" id="KW-1185">Reference proteome</keyword>
<evidence type="ECO:0000259" key="3">
    <source>
        <dbReference type="PROSITE" id="PS50075"/>
    </source>
</evidence>
<dbReference type="InterPro" id="IPR009081">
    <property type="entry name" value="PP-bd_ACP"/>
</dbReference>
<dbReference type="PROSITE" id="PS00012">
    <property type="entry name" value="PHOSPHOPANTETHEINE"/>
    <property type="match status" value="1"/>
</dbReference>
<dbReference type="InterPro" id="IPR006162">
    <property type="entry name" value="Ppantetheine_attach_site"/>
</dbReference>
<dbReference type="RefSeq" id="WP_161353352.1">
    <property type="nucleotide sequence ID" value="NZ_JAVRES010000001.1"/>
</dbReference>
<dbReference type="AlphaFoldDB" id="A0ABD5EHS3"/>
<dbReference type="InterPro" id="IPR020806">
    <property type="entry name" value="PKS_PP-bd"/>
</dbReference>
<keyword evidence="1" id="KW-0596">Phosphopantetheine</keyword>
<evidence type="ECO:0000256" key="2">
    <source>
        <dbReference type="ARBA" id="ARBA00022553"/>
    </source>
</evidence>
<dbReference type="PROSITE" id="PS50075">
    <property type="entry name" value="CARRIER"/>
    <property type="match status" value="1"/>
</dbReference>
<feature type="domain" description="Carrier" evidence="3">
    <location>
        <begin position="4"/>
        <end position="84"/>
    </location>
</feature>
<dbReference type="PANTHER" id="PTHR45527:SF1">
    <property type="entry name" value="FATTY ACID SYNTHASE"/>
    <property type="match status" value="1"/>
</dbReference>
<proteinExistence type="predicted"/>
<dbReference type="Proteomes" id="UP001183535">
    <property type="component" value="Unassembled WGS sequence"/>
</dbReference>
<protein>
    <submittedName>
        <fullName evidence="4">Phosphopantetheine-binding protein</fullName>
    </submittedName>
</protein>
<name>A0ABD5EHS3_9ACTN</name>